<comment type="subcellular location">
    <subcellularLocation>
        <location evidence="1">Membrane</location>
        <topology evidence="1">Multi-pass membrane protein</topology>
    </subcellularLocation>
</comment>
<reference evidence="8" key="1">
    <citation type="submission" date="2017-02" db="UniProtKB">
        <authorList>
            <consortium name="WormBaseParasite"/>
        </authorList>
    </citation>
    <scope>IDENTIFICATION</scope>
</reference>
<evidence type="ECO:0000256" key="5">
    <source>
        <dbReference type="SAM" id="Phobius"/>
    </source>
</evidence>
<evidence type="ECO:0000259" key="6">
    <source>
        <dbReference type="Pfam" id="PF00916"/>
    </source>
</evidence>
<name>A0A0N5ASK1_9BILA</name>
<dbReference type="GO" id="GO:0055085">
    <property type="term" value="P:transmembrane transport"/>
    <property type="evidence" value="ECO:0007669"/>
    <property type="project" value="InterPro"/>
</dbReference>
<dbReference type="STRING" id="451379.A0A0N5ASK1"/>
<dbReference type="InterPro" id="IPR001902">
    <property type="entry name" value="SLC26A/SulP_fam"/>
</dbReference>
<feature type="transmembrane region" description="Helical" evidence="5">
    <location>
        <begin position="280"/>
        <end position="299"/>
    </location>
</feature>
<proteinExistence type="predicted"/>
<keyword evidence="7" id="KW-1185">Reference proteome</keyword>
<accession>A0A0N5ASK1</accession>
<feature type="transmembrane region" description="Helical" evidence="5">
    <location>
        <begin position="72"/>
        <end position="95"/>
    </location>
</feature>
<dbReference type="InterPro" id="IPR036513">
    <property type="entry name" value="STAS_dom_sf"/>
</dbReference>
<dbReference type="GO" id="GO:0016020">
    <property type="term" value="C:membrane"/>
    <property type="evidence" value="ECO:0007669"/>
    <property type="project" value="UniProtKB-SubCell"/>
</dbReference>
<sequence>MRKFKQRKIWDHFQDIIPILKWLPQYKLQYLPTDVVAGITVGVYNIPQAMGYAVLAGLPPVIGLYSSFFSPLIYAIFGTSSQVSVGMFSVTALMVGSVNDRLSITLVNNSENINTEEGIDKEFSVEVSTGLMFLFRLNFFVSYMSNELVSGYTTGAACHVIATQLPKIFGLKIPRHTGFLKLYYVKIFPYDNFLFAFFPLITFIFEYVVVSIKLTSLPDLVTSLSCICILHVGKWYINPKFKSKSGVPLPFELVLITRHFDLIFRFPVPSLPNFHLIPDVIFDSIVAALVIYAITISICKVICQNNRRTELFALALVEFVISFFRCHPACGSLTRTVINTHCDSKTQISNVISASLMALAILWMAKLLKPLPKCVLSAIIIVALETMFLQIKQLKKLWKVSKVDMAIWIVAFLATVIWDVSQGLGIAIAFALITVIFRRLNKYISSNKTSKKFYLNVQISTNRTSGNNEDDSNKEKPLTAQNRYLILDASCLSEIDIQGILCLKEVAEKLSECSIKFIIADAKGTMTITGFKNVFLIIKTTLETQEFNMLSFSSYFGKIKTLRKRRVHTTTECFSNCHKCI</sequence>
<dbReference type="PANTHER" id="PTHR11814">
    <property type="entry name" value="SULFATE TRANSPORTER"/>
    <property type="match status" value="1"/>
</dbReference>
<dbReference type="InterPro" id="IPR011547">
    <property type="entry name" value="SLC26A/SulP_dom"/>
</dbReference>
<evidence type="ECO:0000256" key="1">
    <source>
        <dbReference type="ARBA" id="ARBA00004141"/>
    </source>
</evidence>
<organism evidence="7 8">
    <name type="scientific">Syphacia muris</name>
    <dbReference type="NCBI Taxonomy" id="451379"/>
    <lineage>
        <taxon>Eukaryota</taxon>
        <taxon>Metazoa</taxon>
        <taxon>Ecdysozoa</taxon>
        <taxon>Nematoda</taxon>
        <taxon>Chromadorea</taxon>
        <taxon>Rhabditida</taxon>
        <taxon>Spirurina</taxon>
        <taxon>Oxyuridomorpha</taxon>
        <taxon>Oxyuroidea</taxon>
        <taxon>Oxyuridae</taxon>
        <taxon>Syphacia</taxon>
    </lineage>
</organism>
<dbReference type="AlphaFoldDB" id="A0A0N5ASK1"/>
<evidence type="ECO:0000256" key="3">
    <source>
        <dbReference type="ARBA" id="ARBA00022989"/>
    </source>
</evidence>
<dbReference type="Proteomes" id="UP000046393">
    <property type="component" value="Unplaced"/>
</dbReference>
<keyword evidence="4 5" id="KW-0472">Membrane</keyword>
<dbReference type="Pfam" id="PF00916">
    <property type="entry name" value="Sulfate_transp"/>
    <property type="match status" value="1"/>
</dbReference>
<evidence type="ECO:0000313" key="7">
    <source>
        <dbReference type="Proteomes" id="UP000046393"/>
    </source>
</evidence>
<evidence type="ECO:0000256" key="4">
    <source>
        <dbReference type="ARBA" id="ARBA00023136"/>
    </source>
</evidence>
<dbReference type="WBParaSite" id="SMUV_0000777201-mRNA-1">
    <property type="protein sequence ID" value="SMUV_0000777201-mRNA-1"/>
    <property type="gene ID" value="SMUV_0000777201"/>
</dbReference>
<feature type="domain" description="SLC26A/SulP transporter" evidence="6">
    <location>
        <begin position="33"/>
        <end position="411"/>
    </location>
</feature>
<feature type="transmembrane region" description="Helical" evidence="5">
    <location>
        <begin position="193"/>
        <end position="214"/>
    </location>
</feature>
<dbReference type="Gene3D" id="3.30.750.24">
    <property type="entry name" value="STAS domain"/>
    <property type="match status" value="1"/>
</dbReference>
<feature type="transmembrane region" description="Helical" evidence="5">
    <location>
        <begin position="406"/>
        <end position="437"/>
    </location>
</feature>
<feature type="transmembrane region" description="Helical" evidence="5">
    <location>
        <begin position="375"/>
        <end position="394"/>
    </location>
</feature>
<keyword evidence="2 5" id="KW-0812">Transmembrane</keyword>
<protein>
    <submittedName>
        <fullName evidence="8">Sulfate_transp domain-containing protein</fullName>
    </submittedName>
</protein>
<evidence type="ECO:0000256" key="2">
    <source>
        <dbReference type="ARBA" id="ARBA00022692"/>
    </source>
</evidence>
<keyword evidence="3 5" id="KW-1133">Transmembrane helix</keyword>
<evidence type="ECO:0000313" key="8">
    <source>
        <dbReference type="WBParaSite" id="SMUV_0000777201-mRNA-1"/>
    </source>
</evidence>